<gene>
    <name evidence="9" type="ORF">EA797_06755</name>
</gene>
<protein>
    <submittedName>
        <fullName evidence="9">BCCT family transporter</fullName>
    </submittedName>
</protein>
<dbReference type="PANTHER" id="PTHR30047">
    <property type="entry name" value="HIGH-AFFINITY CHOLINE TRANSPORT PROTEIN-RELATED"/>
    <property type="match status" value="1"/>
</dbReference>
<keyword evidence="6 8" id="KW-1133">Transmembrane helix</keyword>
<feature type="transmembrane region" description="Helical" evidence="8">
    <location>
        <begin position="508"/>
        <end position="531"/>
    </location>
</feature>
<evidence type="ECO:0000256" key="4">
    <source>
        <dbReference type="ARBA" id="ARBA00022475"/>
    </source>
</evidence>
<dbReference type="NCBIfam" id="TIGR00842">
    <property type="entry name" value="bcct"/>
    <property type="match status" value="1"/>
</dbReference>
<dbReference type="GO" id="GO:0005886">
    <property type="term" value="C:plasma membrane"/>
    <property type="evidence" value="ECO:0007669"/>
    <property type="project" value="UniProtKB-SubCell"/>
</dbReference>
<dbReference type="Pfam" id="PF02028">
    <property type="entry name" value="BCCT"/>
    <property type="match status" value="1"/>
</dbReference>
<feature type="transmembrane region" description="Helical" evidence="8">
    <location>
        <begin position="357"/>
        <end position="375"/>
    </location>
</feature>
<evidence type="ECO:0000256" key="5">
    <source>
        <dbReference type="ARBA" id="ARBA00022692"/>
    </source>
</evidence>
<feature type="transmembrane region" description="Helical" evidence="8">
    <location>
        <begin position="430"/>
        <end position="456"/>
    </location>
</feature>
<feature type="transmembrane region" description="Helical" evidence="8">
    <location>
        <begin position="119"/>
        <end position="138"/>
    </location>
</feature>
<comment type="similarity">
    <text evidence="2">Belongs to the BCCT transporter (TC 2.A.15) family.</text>
</comment>
<keyword evidence="5 8" id="KW-0812">Transmembrane</keyword>
<evidence type="ECO:0000256" key="6">
    <source>
        <dbReference type="ARBA" id="ARBA00022989"/>
    </source>
</evidence>
<keyword evidence="3" id="KW-0813">Transport</keyword>
<feature type="transmembrane region" description="Helical" evidence="8">
    <location>
        <begin position="387"/>
        <end position="410"/>
    </location>
</feature>
<keyword evidence="4" id="KW-1003">Cell membrane</keyword>
<keyword evidence="7 8" id="KW-0472">Membrane</keyword>
<evidence type="ECO:0000256" key="8">
    <source>
        <dbReference type="SAM" id="Phobius"/>
    </source>
</evidence>
<feature type="transmembrane region" description="Helical" evidence="8">
    <location>
        <begin position="224"/>
        <end position="248"/>
    </location>
</feature>
<proteinExistence type="inferred from homology"/>
<dbReference type="GO" id="GO:0022857">
    <property type="term" value="F:transmembrane transporter activity"/>
    <property type="evidence" value="ECO:0007669"/>
    <property type="project" value="InterPro"/>
</dbReference>
<evidence type="ECO:0000313" key="10">
    <source>
        <dbReference type="Proteomes" id="UP000269774"/>
    </source>
</evidence>
<dbReference type="RefSeq" id="WP_122164352.1">
    <property type="nucleotide sequence ID" value="NZ_JAMOIB010000001.1"/>
</dbReference>
<dbReference type="OrthoDB" id="9775735at2"/>
<comment type="subcellular location">
    <subcellularLocation>
        <location evidence="1">Cell membrane</location>
        <topology evidence="1">Multi-pass membrane protein</topology>
    </subcellularLocation>
</comment>
<feature type="transmembrane region" description="Helical" evidence="8">
    <location>
        <begin position="300"/>
        <end position="323"/>
    </location>
</feature>
<evidence type="ECO:0000256" key="3">
    <source>
        <dbReference type="ARBA" id="ARBA00022448"/>
    </source>
</evidence>
<organism evidence="9 10">
    <name type="scientific">Stutzerimonas zhaodongensis</name>
    <dbReference type="NCBI Taxonomy" id="1176257"/>
    <lineage>
        <taxon>Bacteria</taxon>
        <taxon>Pseudomonadati</taxon>
        <taxon>Pseudomonadota</taxon>
        <taxon>Gammaproteobacteria</taxon>
        <taxon>Pseudomonadales</taxon>
        <taxon>Pseudomonadaceae</taxon>
        <taxon>Stutzerimonas</taxon>
    </lineage>
</organism>
<accession>A0A3M2I1R1</accession>
<dbReference type="AlphaFoldDB" id="A0A3M2I1R1"/>
<feature type="transmembrane region" description="Helical" evidence="8">
    <location>
        <begin position="483"/>
        <end position="502"/>
    </location>
</feature>
<sequence>MADSNETPAAGGNLIDTDYQIGQDNLVTNIGPFDVDIHNPVFAISGLMTIVFVIFTLAFPDFATGIFNAAMNWVTVRFDWLFILASNIFLVFAIAVAISPFGKVRLGGVNAKPDFSLSAWLCMLFAAGMGIGLLFWSVGEPMTHFVSAVAEDAGSPDSWAPLGGLPGDVEGSARLGLAATLYHWGLQAWAIYAVVGLALALFAFNKGLPLAIRSTFYPIFGERVWGWTGHTIDILAVLATLFGLATSLGLGAEQINAGLFFLYGVPVTSTTKLVLIAAITGIATYSVLRGLEGGVKRASQINMILAFVLLVAVFVLGPTGAILERVGDSVVSYFAYLPALSNPFGREDANYAQGWSSFYWAWWVSWSPFVGMFIARVSRGRTVREFMICVLIVPSAVCILWMSIFSGVAFDQYINDGYRAVADAALEVKLFAMFDLLPFTQTMSLLGIVLVAIFFITSSDSGSLVIDTITSGGKDDGPIPQRVFWCIFEGLVAVALLLGGGLKALQSMVVTTGFPFTFVLLLMCVSIVIGLKSELKAPHPTVAKVR</sequence>
<keyword evidence="10" id="KW-1185">Reference proteome</keyword>
<name>A0A3M2I1R1_9GAMM</name>
<dbReference type="PANTHER" id="PTHR30047:SF7">
    <property type="entry name" value="HIGH-AFFINITY CHOLINE TRANSPORT PROTEIN"/>
    <property type="match status" value="1"/>
</dbReference>
<evidence type="ECO:0000313" key="9">
    <source>
        <dbReference type="EMBL" id="RMH92407.1"/>
    </source>
</evidence>
<evidence type="ECO:0000256" key="7">
    <source>
        <dbReference type="ARBA" id="ARBA00023136"/>
    </source>
</evidence>
<dbReference type="EMBL" id="RFFM01000001">
    <property type="protein sequence ID" value="RMH92407.1"/>
    <property type="molecule type" value="Genomic_DNA"/>
</dbReference>
<feature type="transmembrane region" description="Helical" evidence="8">
    <location>
        <begin position="41"/>
        <end position="60"/>
    </location>
</feature>
<dbReference type="Proteomes" id="UP000269774">
    <property type="component" value="Unassembled WGS sequence"/>
</dbReference>
<comment type="caution">
    <text evidence="9">The sequence shown here is derived from an EMBL/GenBank/DDBJ whole genome shotgun (WGS) entry which is preliminary data.</text>
</comment>
<feature type="transmembrane region" description="Helical" evidence="8">
    <location>
        <begin position="80"/>
        <end position="98"/>
    </location>
</feature>
<feature type="transmembrane region" description="Helical" evidence="8">
    <location>
        <begin position="184"/>
        <end position="204"/>
    </location>
</feature>
<evidence type="ECO:0000256" key="1">
    <source>
        <dbReference type="ARBA" id="ARBA00004651"/>
    </source>
</evidence>
<evidence type="ECO:0000256" key="2">
    <source>
        <dbReference type="ARBA" id="ARBA00005658"/>
    </source>
</evidence>
<reference evidence="9 10" key="1">
    <citation type="submission" date="2018-10" db="EMBL/GenBank/DDBJ databases">
        <title>Pseudomonas zhaodongensis NEAU-ST5-21(T) genome.</title>
        <authorList>
            <person name="Peng J."/>
            <person name="Liu Z.-P."/>
        </authorList>
    </citation>
    <scope>NUCLEOTIDE SEQUENCE [LARGE SCALE GENOMIC DNA]</scope>
    <source>
        <strain evidence="9 10">NEAU-ST5-21</strain>
    </source>
</reference>
<dbReference type="InterPro" id="IPR000060">
    <property type="entry name" value="BCCT_transptr"/>
</dbReference>
<feature type="transmembrane region" description="Helical" evidence="8">
    <location>
        <begin position="260"/>
        <end position="288"/>
    </location>
</feature>